<dbReference type="Gene3D" id="2.40.160.50">
    <property type="entry name" value="membrane protein fhac: a member of the omp85/tpsb transporter family"/>
    <property type="match status" value="1"/>
</dbReference>
<proteinExistence type="predicted"/>
<evidence type="ECO:0000313" key="6">
    <source>
        <dbReference type="Proteomes" id="UP000295292"/>
    </source>
</evidence>
<accession>A0A4R6WHI1</accession>
<name>A0A4R6WHI1_9SPHI</name>
<evidence type="ECO:0000259" key="4">
    <source>
        <dbReference type="Pfam" id="PF01103"/>
    </source>
</evidence>
<reference evidence="5 6" key="1">
    <citation type="submission" date="2019-03" db="EMBL/GenBank/DDBJ databases">
        <title>Genomic Encyclopedia of Archaeal and Bacterial Type Strains, Phase II (KMG-II): from individual species to whole genera.</title>
        <authorList>
            <person name="Goeker M."/>
        </authorList>
    </citation>
    <scope>NUCLEOTIDE SEQUENCE [LARGE SCALE GENOMIC DNA]</scope>
    <source>
        <strain evidence="5 6">DSM 28353</strain>
    </source>
</reference>
<organism evidence="5 6">
    <name type="scientific">Sphingobacterium yanglingense</name>
    <dbReference type="NCBI Taxonomy" id="1437280"/>
    <lineage>
        <taxon>Bacteria</taxon>
        <taxon>Pseudomonadati</taxon>
        <taxon>Bacteroidota</taxon>
        <taxon>Sphingobacteriia</taxon>
        <taxon>Sphingobacteriales</taxon>
        <taxon>Sphingobacteriaceae</taxon>
        <taxon>Sphingobacterium</taxon>
    </lineage>
</organism>
<comment type="caution">
    <text evidence="5">The sequence shown here is derived from an EMBL/GenBank/DDBJ whole genome shotgun (WGS) entry which is preliminary data.</text>
</comment>
<dbReference type="RefSeq" id="WP_133583418.1">
    <property type="nucleotide sequence ID" value="NZ_SNYV01000011.1"/>
</dbReference>
<evidence type="ECO:0000313" key="5">
    <source>
        <dbReference type="EMBL" id="TDQ79643.1"/>
    </source>
</evidence>
<dbReference type="GO" id="GO:0019867">
    <property type="term" value="C:outer membrane"/>
    <property type="evidence" value="ECO:0007669"/>
    <property type="project" value="InterPro"/>
</dbReference>
<keyword evidence="2" id="KW-0472">Membrane</keyword>
<feature type="signal peptide" evidence="3">
    <location>
        <begin position="1"/>
        <end position="19"/>
    </location>
</feature>
<comment type="subcellular location">
    <subcellularLocation>
        <location evidence="1">Membrane</location>
    </subcellularLocation>
</comment>
<feature type="domain" description="Bacterial surface antigen (D15)" evidence="4">
    <location>
        <begin position="113"/>
        <end position="399"/>
    </location>
</feature>
<gene>
    <name evidence="5" type="ORF">CLV99_1090</name>
</gene>
<dbReference type="AlphaFoldDB" id="A0A4R6WHI1"/>
<evidence type="ECO:0000256" key="1">
    <source>
        <dbReference type="ARBA" id="ARBA00004370"/>
    </source>
</evidence>
<dbReference type="EMBL" id="SNYV01000011">
    <property type="protein sequence ID" value="TDQ79643.1"/>
    <property type="molecule type" value="Genomic_DNA"/>
</dbReference>
<sequence length="431" mass="49213">MRYLYILLFLPLLALNTYAQDFELQTDSLFLKRIKGAPLPPDSLYDVVNLFQDINPFKKRKKDGTPEKRSGISYLPNLNYNPSIGFQVGIKAVGGLYFGEKENTSMSVFATALNYTTRGIVFGYLFHDVYTRENKWNLKGSLHIAKMVGLDYGMGIGHQLPNPTEEESIISNPDRDRFVNKYTVYGFNERIYKKLSPGLFVGAGAYFELKRNVSTLTEVSPSPNEIYSKWNGFDPVRNNNNGLMFNLQYMTRDNPNSAYKGIYSDVVFRMNQTWMGSSQNAIQLLTDFRKYFQLFPERGRPNHVLALWYYGSYNLSGKLPYLDLPGTGKDPYAKSGRGYTNGYFKGRSYAYGEVEYRFPILRNQFLSGVVFGNIQTVDDQMGTKLFKYWQPSGGAGLRVLFNKMTRTNLCIDYAIGKFGQKGLFLGLNEAF</sequence>
<keyword evidence="3" id="KW-0732">Signal</keyword>
<dbReference type="OrthoDB" id="621220at2"/>
<evidence type="ECO:0000256" key="2">
    <source>
        <dbReference type="ARBA" id="ARBA00023136"/>
    </source>
</evidence>
<evidence type="ECO:0000256" key="3">
    <source>
        <dbReference type="SAM" id="SignalP"/>
    </source>
</evidence>
<feature type="chain" id="PRO_5020830379" evidence="3">
    <location>
        <begin position="20"/>
        <end position="431"/>
    </location>
</feature>
<dbReference type="Proteomes" id="UP000295292">
    <property type="component" value="Unassembled WGS sequence"/>
</dbReference>
<dbReference type="Pfam" id="PF01103">
    <property type="entry name" value="Omp85"/>
    <property type="match status" value="1"/>
</dbReference>
<protein>
    <submittedName>
        <fullName evidence="5">Surface antigen-like protein</fullName>
    </submittedName>
</protein>
<dbReference type="InterPro" id="IPR000184">
    <property type="entry name" value="Bac_surfAg_D15"/>
</dbReference>
<keyword evidence="6" id="KW-1185">Reference proteome</keyword>